<evidence type="ECO:0000259" key="1">
    <source>
        <dbReference type="Pfam" id="PF02538"/>
    </source>
</evidence>
<protein>
    <recommendedName>
        <fullName evidence="1">Hydantoinase B/oxoprolinase domain-containing protein</fullName>
    </recommendedName>
</protein>
<dbReference type="GO" id="GO:0006749">
    <property type="term" value="P:glutathione metabolic process"/>
    <property type="evidence" value="ECO:0007669"/>
    <property type="project" value="TreeGrafter"/>
</dbReference>
<reference evidence="2" key="1">
    <citation type="journal article" date="2020" name="Stud. Mycol.">
        <title>101 Dothideomycetes genomes: a test case for predicting lifestyles and emergence of pathogens.</title>
        <authorList>
            <person name="Haridas S."/>
            <person name="Albert R."/>
            <person name="Binder M."/>
            <person name="Bloem J."/>
            <person name="Labutti K."/>
            <person name="Salamov A."/>
            <person name="Andreopoulos B."/>
            <person name="Baker S."/>
            <person name="Barry K."/>
            <person name="Bills G."/>
            <person name="Bluhm B."/>
            <person name="Cannon C."/>
            <person name="Castanera R."/>
            <person name="Culley D."/>
            <person name="Daum C."/>
            <person name="Ezra D."/>
            <person name="Gonzalez J."/>
            <person name="Henrissat B."/>
            <person name="Kuo A."/>
            <person name="Liang C."/>
            <person name="Lipzen A."/>
            <person name="Lutzoni F."/>
            <person name="Magnuson J."/>
            <person name="Mondo S."/>
            <person name="Nolan M."/>
            <person name="Ohm R."/>
            <person name="Pangilinan J."/>
            <person name="Park H.-J."/>
            <person name="Ramirez L."/>
            <person name="Alfaro M."/>
            <person name="Sun H."/>
            <person name="Tritt A."/>
            <person name="Yoshinaga Y."/>
            <person name="Zwiers L.-H."/>
            <person name="Turgeon B."/>
            <person name="Goodwin S."/>
            <person name="Spatafora J."/>
            <person name="Crous P."/>
            <person name="Grigoriev I."/>
        </authorList>
    </citation>
    <scope>NUCLEOTIDE SEQUENCE</scope>
    <source>
        <strain evidence="2">CBS 122681</strain>
    </source>
</reference>
<dbReference type="PANTHER" id="PTHR11365:SF26">
    <property type="entry name" value="5-OXOPROLINASE"/>
    <property type="match status" value="1"/>
</dbReference>
<evidence type="ECO:0000313" key="2">
    <source>
        <dbReference type="EMBL" id="KAF2647290.1"/>
    </source>
</evidence>
<keyword evidence="3" id="KW-1185">Reference proteome</keyword>
<dbReference type="Proteomes" id="UP000799324">
    <property type="component" value="Unassembled WGS sequence"/>
</dbReference>
<accession>A0A6A6SI83</accession>
<dbReference type="AlphaFoldDB" id="A0A6A6SI83"/>
<dbReference type="GO" id="GO:0005829">
    <property type="term" value="C:cytosol"/>
    <property type="evidence" value="ECO:0007669"/>
    <property type="project" value="TreeGrafter"/>
</dbReference>
<gene>
    <name evidence="2" type="ORF">K491DRAFT_763763</name>
</gene>
<dbReference type="InterPro" id="IPR003692">
    <property type="entry name" value="Hydantoinase_B"/>
</dbReference>
<feature type="domain" description="Hydantoinase B/oxoprolinase" evidence="1">
    <location>
        <begin position="264"/>
        <end position="431"/>
    </location>
</feature>
<dbReference type="InterPro" id="IPR045079">
    <property type="entry name" value="Oxoprolinase-like"/>
</dbReference>
<sequence>MTAMDEGSGSDLRDLLEIGYQSRPRKFDLNIVKPEMLNSEVQDVEQRITVDGFAVDVFGVHKATEEIPSVPTRGSSGDMIKILTPLNEQSMVPRGSSASANAYHTPEIMKYLKGFVKGSESGHSDDVKTDFMRSDSGLVGHKNPVSPSPLLVMCRLANHAQEAWKKFCPAFPRIPSRSLISTRAAPRQMYLATVHNETSTQLLLKATRSSRGVMGFLLLVRKALGTEAVSKKFEKLADVINPETGKSMSPEEVAPGFLDVLAATSKTHFSNRSGAAVCAGNTQTSRRVVDVVLKTFGAAAGSHGLTNTDGTEHSYAVGETICGGSGATAIAHGASAVHTRKINTRMTDPETLERRYPVILREFAVHQSSGDIQCRAPIRFSVITEPRAVAPYGMHGGTGGAKGVTYWAKRVEKENGEGYEERWVNMEPKNMWRWMGKCGRKGSRRLGDECAGRVQLVDLNEEFFCVHPYFIIEHYSRGPSELSGTMGVH</sequence>
<dbReference type="EMBL" id="MU004641">
    <property type="protein sequence ID" value="KAF2647290.1"/>
    <property type="molecule type" value="Genomic_DNA"/>
</dbReference>
<evidence type="ECO:0000313" key="3">
    <source>
        <dbReference type="Proteomes" id="UP000799324"/>
    </source>
</evidence>
<organism evidence="2 3">
    <name type="scientific">Lophiostoma macrostomum CBS 122681</name>
    <dbReference type="NCBI Taxonomy" id="1314788"/>
    <lineage>
        <taxon>Eukaryota</taxon>
        <taxon>Fungi</taxon>
        <taxon>Dikarya</taxon>
        <taxon>Ascomycota</taxon>
        <taxon>Pezizomycotina</taxon>
        <taxon>Dothideomycetes</taxon>
        <taxon>Pleosporomycetidae</taxon>
        <taxon>Pleosporales</taxon>
        <taxon>Lophiostomataceae</taxon>
        <taxon>Lophiostoma</taxon>
    </lineage>
</organism>
<name>A0A6A6SI83_9PLEO</name>
<dbReference type="GO" id="GO:0017168">
    <property type="term" value="F:5-oxoprolinase (ATP-hydrolyzing) activity"/>
    <property type="evidence" value="ECO:0007669"/>
    <property type="project" value="TreeGrafter"/>
</dbReference>
<proteinExistence type="predicted"/>
<dbReference type="Pfam" id="PF02538">
    <property type="entry name" value="Hydantoinase_B"/>
    <property type="match status" value="1"/>
</dbReference>
<dbReference type="OrthoDB" id="5244514at2759"/>
<dbReference type="PANTHER" id="PTHR11365">
    <property type="entry name" value="5-OXOPROLINASE RELATED"/>
    <property type="match status" value="1"/>
</dbReference>